<dbReference type="Gene3D" id="1.20.120.1760">
    <property type="match status" value="1"/>
</dbReference>
<feature type="transmembrane region" description="Helical" evidence="3">
    <location>
        <begin position="146"/>
        <end position="163"/>
    </location>
</feature>
<sequence>MLTRFRRSVSKIIEGFAKNVSELGMTPNAITLSGLIISFLCPFAALKGNIYIFLICLVVSSFMDVLDGAVARVSQKVSKFGSILDSFSDRIEEVMYMTSLEILGVSRIVITISIVLSFLISYLRALGEKQGVFMEGVGLMERGERVILVMVAGVFIALGYLQLANIVLIVLILLCSLTIVQRIVYIYRNIR</sequence>
<comment type="similarity">
    <text evidence="2">Belongs to the CDP-alcohol phosphatidyltransferase class-I family.</text>
</comment>
<keyword evidence="3" id="KW-0472">Membrane</keyword>
<comment type="caution">
    <text evidence="4">The sequence shown here is derived from an EMBL/GenBank/DDBJ whole genome shotgun (WGS) entry which is preliminary data.</text>
</comment>
<dbReference type="PROSITE" id="PS00379">
    <property type="entry name" value="CDP_ALCOHOL_P_TRANSF"/>
    <property type="match status" value="1"/>
</dbReference>
<evidence type="ECO:0000256" key="2">
    <source>
        <dbReference type="RuleBase" id="RU003750"/>
    </source>
</evidence>
<evidence type="ECO:0000256" key="1">
    <source>
        <dbReference type="ARBA" id="ARBA00022679"/>
    </source>
</evidence>
<dbReference type="InterPro" id="IPR043130">
    <property type="entry name" value="CDP-OH_PTrfase_TM_dom"/>
</dbReference>
<accession>A0A7C4GZ96</accession>
<protein>
    <submittedName>
        <fullName evidence="4">CDP-alcohol phosphatidyltransferase family protein</fullName>
    </submittedName>
</protein>
<dbReference type="InterPro" id="IPR000462">
    <property type="entry name" value="CDP-OH_P_trans"/>
</dbReference>
<keyword evidence="3" id="KW-0812">Transmembrane</keyword>
<evidence type="ECO:0000313" key="4">
    <source>
        <dbReference type="EMBL" id="HGM07385.1"/>
    </source>
</evidence>
<keyword evidence="3" id="KW-1133">Transmembrane helix</keyword>
<feature type="transmembrane region" description="Helical" evidence="3">
    <location>
        <begin position="102"/>
        <end position="125"/>
    </location>
</feature>
<dbReference type="Pfam" id="PF01066">
    <property type="entry name" value="CDP-OH_P_transf"/>
    <property type="match status" value="1"/>
</dbReference>
<proteinExistence type="inferred from homology"/>
<dbReference type="GO" id="GO:0016780">
    <property type="term" value="F:phosphotransferase activity, for other substituted phosphate groups"/>
    <property type="evidence" value="ECO:0007669"/>
    <property type="project" value="InterPro"/>
</dbReference>
<name>A0A7C4GZ96_9CREN</name>
<gene>
    <name evidence="4" type="ORF">ENU31_03125</name>
</gene>
<dbReference type="GO" id="GO:0008654">
    <property type="term" value="P:phospholipid biosynthetic process"/>
    <property type="evidence" value="ECO:0007669"/>
    <property type="project" value="InterPro"/>
</dbReference>
<keyword evidence="1 2" id="KW-0808">Transferase</keyword>
<organism evidence="4">
    <name type="scientific">Ignisphaera aggregans</name>
    <dbReference type="NCBI Taxonomy" id="334771"/>
    <lineage>
        <taxon>Archaea</taxon>
        <taxon>Thermoproteota</taxon>
        <taxon>Thermoprotei</taxon>
        <taxon>Desulfurococcales</taxon>
        <taxon>Desulfurococcaceae</taxon>
        <taxon>Ignisphaera</taxon>
    </lineage>
</organism>
<reference evidence="4" key="1">
    <citation type="journal article" date="2020" name="mSystems">
        <title>Genome- and Community-Level Interaction Insights into Carbon Utilization and Element Cycling Functions of Hydrothermarchaeota in Hydrothermal Sediment.</title>
        <authorList>
            <person name="Zhou Z."/>
            <person name="Liu Y."/>
            <person name="Xu W."/>
            <person name="Pan J."/>
            <person name="Luo Z.H."/>
            <person name="Li M."/>
        </authorList>
    </citation>
    <scope>NUCLEOTIDE SEQUENCE [LARGE SCALE GENOMIC DNA]</scope>
    <source>
        <strain evidence="4">SpSt-658</strain>
    </source>
</reference>
<feature type="transmembrane region" description="Helical" evidence="3">
    <location>
        <begin position="169"/>
        <end position="187"/>
    </location>
</feature>
<evidence type="ECO:0000256" key="3">
    <source>
        <dbReference type="SAM" id="Phobius"/>
    </source>
</evidence>
<dbReference type="InterPro" id="IPR048254">
    <property type="entry name" value="CDP_ALCOHOL_P_TRANSF_CS"/>
</dbReference>
<feature type="transmembrane region" description="Helical" evidence="3">
    <location>
        <begin position="29"/>
        <end position="46"/>
    </location>
</feature>
<dbReference type="EMBL" id="DTCA01000099">
    <property type="protein sequence ID" value="HGM07385.1"/>
    <property type="molecule type" value="Genomic_DNA"/>
</dbReference>
<dbReference type="GO" id="GO:0016020">
    <property type="term" value="C:membrane"/>
    <property type="evidence" value="ECO:0007669"/>
    <property type="project" value="InterPro"/>
</dbReference>
<dbReference type="AlphaFoldDB" id="A0A7C4GZ96"/>